<dbReference type="Pfam" id="PF00436">
    <property type="entry name" value="SSB"/>
    <property type="match status" value="1"/>
</dbReference>
<name>A0A6J6HUD4_9ZZZZ</name>
<evidence type="ECO:0000313" key="2">
    <source>
        <dbReference type="EMBL" id="CAB4614694.1"/>
    </source>
</evidence>
<dbReference type="GO" id="GO:0003697">
    <property type="term" value="F:single-stranded DNA binding"/>
    <property type="evidence" value="ECO:0007669"/>
    <property type="project" value="InterPro"/>
</dbReference>
<sequence>MSLPQERITDEITEEIRTYWEGAIIKKTANKKTTNKKRTYKKTIMRKLPKNSVVSEYVNQVSLIGRLSGEPFEKVLPSGDKVVEFRVVIERGTNSVKDKRKIVDTIDVAAWSALNRKVALKLDENSWVCVFGSIRRRFWQSPAGLASRWQVEASDISTL</sequence>
<gene>
    <name evidence="2" type="ORF">UFOPK1854_00768</name>
</gene>
<organism evidence="2">
    <name type="scientific">freshwater metagenome</name>
    <dbReference type="NCBI Taxonomy" id="449393"/>
    <lineage>
        <taxon>unclassified sequences</taxon>
        <taxon>metagenomes</taxon>
        <taxon>ecological metagenomes</taxon>
    </lineage>
</organism>
<accession>A0A6J6HUD4</accession>
<dbReference type="AlphaFoldDB" id="A0A6J6HUD4"/>
<dbReference type="PANTHER" id="PTHR10302:SF0">
    <property type="entry name" value="SINGLE-STRANDED DNA-BINDING PROTEIN, MITOCHONDRIAL"/>
    <property type="match status" value="1"/>
</dbReference>
<dbReference type="EMBL" id="CAEZUT010000084">
    <property type="protein sequence ID" value="CAB4614694.1"/>
    <property type="molecule type" value="Genomic_DNA"/>
</dbReference>
<dbReference type="Gene3D" id="2.40.50.140">
    <property type="entry name" value="Nucleic acid-binding proteins"/>
    <property type="match status" value="1"/>
</dbReference>
<dbReference type="GO" id="GO:0009295">
    <property type="term" value="C:nucleoid"/>
    <property type="evidence" value="ECO:0007669"/>
    <property type="project" value="TreeGrafter"/>
</dbReference>
<reference evidence="2" key="1">
    <citation type="submission" date="2020-05" db="EMBL/GenBank/DDBJ databases">
        <authorList>
            <person name="Chiriac C."/>
            <person name="Salcher M."/>
            <person name="Ghai R."/>
            <person name="Kavagutti S V."/>
        </authorList>
    </citation>
    <scope>NUCLEOTIDE SEQUENCE</scope>
</reference>
<dbReference type="InterPro" id="IPR012340">
    <property type="entry name" value="NA-bd_OB-fold"/>
</dbReference>
<dbReference type="InterPro" id="IPR011344">
    <property type="entry name" value="ssDNA-bd"/>
</dbReference>
<dbReference type="SUPFAM" id="SSF50249">
    <property type="entry name" value="Nucleic acid-binding proteins"/>
    <property type="match status" value="1"/>
</dbReference>
<dbReference type="PANTHER" id="PTHR10302">
    <property type="entry name" value="SINGLE-STRANDED DNA-BINDING PROTEIN"/>
    <property type="match status" value="1"/>
</dbReference>
<dbReference type="InterPro" id="IPR000424">
    <property type="entry name" value="Primosome_PriB/ssb"/>
</dbReference>
<keyword evidence="1" id="KW-0238">DNA-binding</keyword>
<proteinExistence type="predicted"/>
<evidence type="ECO:0000256" key="1">
    <source>
        <dbReference type="ARBA" id="ARBA00023125"/>
    </source>
</evidence>
<protein>
    <submittedName>
        <fullName evidence="2">Unannotated protein</fullName>
    </submittedName>
</protein>
<dbReference type="GO" id="GO:0006260">
    <property type="term" value="P:DNA replication"/>
    <property type="evidence" value="ECO:0007669"/>
    <property type="project" value="InterPro"/>
</dbReference>
<dbReference type="CDD" id="cd04496">
    <property type="entry name" value="SSB_OBF"/>
    <property type="match status" value="1"/>
</dbReference>
<dbReference type="PROSITE" id="PS50935">
    <property type="entry name" value="SSB"/>
    <property type="match status" value="1"/>
</dbReference>